<keyword evidence="5" id="KW-1133">Transmembrane helix</keyword>
<feature type="compositionally biased region" description="Low complexity" evidence="4">
    <location>
        <begin position="24"/>
        <end position="33"/>
    </location>
</feature>
<evidence type="ECO:0000256" key="1">
    <source>
        <dbReference type="ARBA" id="ARBA00022801"/>
    </source>
</evidence>
<reference evidence="7 8" key="1">
    <citation type="submission" date="2018-10" db="EMBL/GenBank/DDBJ databases">
        <title>Natronolimnobius sp. XQ-INN 246 isolated from Inner Mongolia Autonomous Region of China.</title>
        <authorList>
            <person name="Xue Q."/>
        </authorList>
    </citation>
    <scope>NUCLEOTIDE SEQUENCE [LARGE SCALE GENOMIC DNA]</scope>
    <source>
        <strain evidence="7 8">XQ-INN 246</strain>
    </source>
</reference>
<dbReference type="AlphaFoldDB" id="A0A4S3TRD2"/>
<organism evidence="7 8">
    <name type="scientific">Salinadaptatus halalkaliphilus</name>
    <dbReference type="NCBI Taxonomy" id="2419781"/>
    <lineage>
        <taxon>Archaea</taxon>
        <taxon>Methanobacteriati</taxon>
        <taxon>Methanobacteriota</taxon>
        <taxon>Stenosarchaea group</taxon>
        <taxon>Halobacteria</taxon>
        <taxon>Halobacteriales</taxon>
        <taxon>Natrialbaceae</taxon>
        <taxon>Salinadaptatus</taxon>
    </lineage>
</organism>
<dbReference type="GO" id="GO:0016042">
    <property type="term" value="P:lipid catabolic process"/>
    <property type="evidence" value="ECO:0007669"/>
    <property type="project" value="UniProtKB-KW"/>
</dbReference>
<feature type="region of interest" description="Disordered" evidence="4">
    <location>
        <begin position="388"/>
        <end position="418"/>
    </location>
</feature>
<feature type="compositionally biased region" description="Basic and acidic residues" evidence="4">
    <location>
        <begin position="403"/>
        <end position="418"/>
    </location>
</feature>
<dbReference type="Gene3D" id="3.30.870.10">
    <property type="entry name" value="Endonuclease Chain A"/>
    <property type="match status" value="2"/>
</dbReference>
<dbReference type="EMBL" id="RBZW01000014">
    <property type="protein sequence ID" value="THE65875.1"/>
    <property type="molecule type" value="Genomic_DNA"/>
</dbReference>
<evidence type="ECO:0000256" key="2">
    <source>
        <dbReference type="ARBA" id="ARBA00022963"/>
    </source>
</evidence>
<keyword evidence="2" id="KW-0442">Lipid degradation</keyword>
<dbReference type="GO" id="GO:0016891">
    <property type="term" value="F:RNA endonuclease activity producing 5'-phosphomonoesters, hydrolytic mechanism"/>
    <property type="evidence" value="ECO:0007669"/>
    <property type="project" value="TreeGrafter"/>
</dbReference>
<keyword evidence="8" id="KW-1185">Reference proteome</keyword>
<dbReference type="RefSeq" id="WP_141463608.1">
    <property type="nucleotide sequence ID" value="NZ_RBZW01000014.1"/>
</dbReference>
<dbReference type="InterPro" id="IPR051406">
    <property type="entry name" value="PLD_domain"/>
</dbReference>
<dbReference type="Pfam" id="PF13091">
    <property type="entry name" value="PLDc_2"/>
    <property type="match status" value="2"/>
</dbReference>
<comment type="caution">
    <text evidence="7">The sequence shown here is derived from an EMBL/GenBank/DDBJ whole genome shotgun (WGS) entry which is preliminary data.</text>
</comment>
<feature type="compositionally biased region" description="Polar residues" evidence="4">
    <location>
        <begin position="34"/>
        <end position="52"/>
    </location>
</feature>
<keyword evidence="5" id="KW-0812">Transmembrane</keyword>
<feature type="transmembrane region" description="Helical" evidence="5">
    <location>
        <begin position="585"/>
        <end position="604"/>
    </location>
</feature>
<protein>
    <submittedName>
        <fullName evidence="7">Phospholipase</fullName>
    </submittedName>
</protein>
<proteinExistence type="predicted"/>
<evidence type="ECO:0000256" key="4">
    <source>
        <dbReference type="SAM" id="MobiDB-lite"/>
    </source>
</evidence>
<dbReference type="InterPro" id="IPR001736">
    <property type="entry name" value="PLipase_D/transphosphatidylase"/>
</dbReference>
<keyword evidence="1" id="KW-0378">Hydrolase</keyword>
<feature type="region of interest" description="Disordered" evidence="4">
    <location>
        <begin position="24"/>
        <end position="75"/>
    </location>
</feature>
<feature type="compositionally biased region" description="Basic and acidic residues" evidence="4">
    <location>
        <begin position="182"/>
        <end position="194"/>
    </location>
</feature>
<keyword evidence="5" id="KW-0472">Membrane</keyword>
<dbReference type="OrthoDB" id="31343at2157"/>
<gene>
    <name evidence="7" type="ORF">D8Y22_04945</name>
</gene>
<dbReference type="CDD" id="cd09128">
    <property type="entry name" value="PLDc_unchar1_2"/>
    <property type="match status" value="1"/>
</dbReference>
<dbReference type="PANTHER" id="PTHR43856">
    <property type="entry name" value="CARDIOLIPIN HYDROLASE"/>
    <property type="match status" value="1"/>
</dbReference>
<feature type="region of interest" description="Disordered" evidence="4">
    <location>
        <begin position="182"/>
        <end position="208"/>
    </location>
</feature>
<dbReference type="PANTHER" id="PTHR43856:SF1">
    <property type="entry name" value="MITOCHONDRIAL CARDIOLIPIN HYDROLASE"/>
    <property type="match status" value="1"/>
</dbReference>
<sequence length="616" mass="66302">MPDSWLLVAAIALVVCTGVVPGAAGASHGPSGPDTMTTTPPAIGSTAPTSASDFDPSCLPAPSDPDAVDTETAPVDPRIVELYPNPTTDHNVGEYLTLEVPPDTTLENWTVTDGHTTAEFPDETASGRVAVSTDPNVTETLTDDPVLELEGTIRLAVDGDDLELRNGTEIVDAVSYEDAPTAERWHRESDHSSVRVDGSQAASTADGVAVAREDGDWIPRDGTCFPVSNTTVDETTTFVLPDAPEVPRETLRAADDRLLLAGYTITSTAIADDLIEAADRGVDVAVLFESGPVGGTPEATVPVLETLEDGGVDVRVIGGEGARYRFHHPKYAVADDTAVVTSENWKPSGVGGTSSRGWGVRVEDSTLAADLERVFRADFEGWDTQSSESFRETTTFVDDESETTAREPLPSEHEPRTVRTETVELLLAPDNAEDAITDHIRAADDEILIKQASIAADATVLAETLAAARRGVDVRILLDSTWYHEDDNVALRDDLQAAATVEDLPLEVELVEETDRFEKIHAKGVVIDGEIAVVGSANWNQNAFENNREVMLTLHGEEAAGYYVDVFENDWNTTDESPWTLPFELSLTVLAALVVAAVVGYRYIRFGSQRDYDEIE</sequence>
<evidence type="ECO:0000256" key="5">
    <source>
        <dbReference type="SAM" id="Phobius"/>
    </source>
</evidence>
<evidence type="ECO:0000313" key="7">
    <source>
        <dbReference type="EMBL" id="THE65875.1"/>
    </source>
</evidence>
<evidence type="ECO:0000313" key="8">
    <source>
        <dbReference type="Proteomes" id="UP000318864"/>
    </source>
</evidence>
<dbReference type="Proteomes" id="UP000318864">
    <property type="component" value="Unassembled WGS sequence"/>
</dbReference>
<dbReference type="InterPro" id="IPR025202">
    <property type="entry name" value="PLD-like_dom"/>
</dbReference>
<dbReference type="SMART" id="SM00155">
    <property type="entry name" value="PLDc"/>
    <property type="match status" value="2"/>
</dbReference>
<accession>A0A4S3TRD2</accession>
<feature type="domain" description="PLD phosphodiesterase" evidence="6">
    <location>
        <begin position="516"/>
        <end position="543"/>
    </location>
</feature>
<evidence type="ECO:0000259" key="6">
    <source>
        <dbReference type="PROSITE" id="PS50035"/>
    </source>
</evidence>
<evidence type="ECO:0000256" key="3">
    <source>
        <dbReference type="ARBA" id="ARBA00023098"/>
    </source>
</evidence>
<dbReference type="PROSITE" id="PS50035">
    <property type="entry name" value="PLD"/>
    <property type="match status" value="1"/>
</dbReference>
<dbReference type="SUPFAM" id="SSF56024">
    <property type="entry name" value="Phospholipase D/nuclease"/>
    <property type="match status" value="2"/>
</dbReference>
<name>A0A4S3TRD2_9EURY</name>
<keyword evidence="3" id="KW-0443">Lipid metabolism</keyword>